<dbReference type="InterPro" id="IPR041392">
    <property type="entry name" value="GHD"/>
</dbReference>
<dbReference type="PANTHER" id="PTHR23421">
    <property type="entry name" value="BETA-GALACTOSIDASE RELATED"/>
    <property type="match status" value="1"/>
</dbReference>
<evidence type="ECO:0000313" key="3">
    <source>
        <dbReference type="Proteomes" id="UP000541444"/>
    </source>
</evidence>
<dbReference type="OrthoDB" id="1657402at2759"/>
<reference evidence="2 3" key="1">
    <citation type="journal article" date="2020" name="IScience">
        <title>Genome Sequencing of the Endangered Kingdonia uniflora (Circaeasteraceae, Ranunculales) Reveals Potential Mechanisms of Evolutionary Specialization.</title>
        <authorList>
            <person name="Sun Y."/>
            <person name="Deng T."/>
            <person name="Zhang A."/>
            <person name="Moore M.J."/>
            <person name="Landis J.B."/>
            <person name="Lin N."/>
            <person name="Zhang H."/>
            <person name="Zhang X."/>
            <person name="Huang J."/>
            <person name="Zhang X."/>
            <person name="Sun H."/>
            <person name="Wang H."/>
        </authorList>
    </citation>
    <scope>NUCLEOTIDE SEQUENCE [LARGE SCALE GENOMIC DNA]</scope>
    <source>
        <strain evidence="2">TB1705</strain>
        <tissue evidence="2">Leaf</tissue>
    </source>
</reference>
<dbReference type="Proteomes" id="UP000541444">
    <property type="component" value="Unassembled WGS sequence"/>
</dbReference>
<feature type="domain" description="Beta-galactosidase beta-sandwich" evidence="1">
    <location>
        <begin position="61"/>
        <end position="109"/>
    </location>
</feature>
<evidence type="ECO:0000313" key="2">
    <source>
        <dbReference type="EMBL" id="KAF6158935.1"/>
    </source>
</evidence>
<name>A0A7J7MVK0_9MAGN</name>
<proteinExistence type="predicted"/>
<dbReference type="InterPro" id="IPR001944">
    <property type="entry name" value="Glycoside_Hdrlase_35"/>
</dbReference>
<accession>A0A7J7MVK0</accession>
<dbReference type="EMBL" id="JACGCM010001215">
    <property type="protein sequence ID" value="KAF6158935.1"/>
    <property type="molecule type" value="Genomic_DNA"/>
</dbReference>
<organism evidence="2 3">
    <name type="scientific">Kingdonia uniflora</name>
    <dbReference type="NCBI Taxonomy" id="39325"/>
    <lineage>
        <taxon>Eukaryota</taxon>
        <taxon>Viridiplantae</taxon>
        <taxon>Streptophyta</taxon>
        <taxon>Embryophyta</taxon>
        <taxon>Tracheophyta</taxon>
        <taxon>Spermatophyta</taxon>
        <taxon>Magnoliopsida</taxon>
        <taxon>Ranunculales</taxon>
        <taxon>Circaeasteraceae</taxon>
        <taxon>Kingdonia</taxon>
    </lineage>
</organism>
<dbReference type="AlphaFoldDB" id="A0A7J7MVK0"/>
<dbReference type="GO" id="GO:0005975">
    <property type="term" value="P:carbohydrate metabolic process"/>
    <property type="evidence" value="ECO:0007669"/>
    <property type="project" value="InterPro"/>
</dbReference>
<comment type="caution">
    <text evidence="2">The sequence shown here is derived from an EMBL/GenBank/DDBJ whole genome shotgun (WGS) entry which is preliminary data.</text>
</comment>
<dbReference type="GO" id="GO:0004553">
    <property type="term" value="F:hydrolase activity, hydrolyzing O-glycosyl compounds"/>
    <property type="evidence" value="ECO:0007669"/>
    <property type="project" value="InterPro"/>
</dbReference>
<sequence>MAMQGFTQKIVQLMKSERLFKSQGGAIILSQMTWATKMAVELGTGVLWVICKEDDAPDLVAHIFSLKDGGCATFLTNNNPESTVKVVYNSKYYNLSPWSISILHDYEKVAIQLAFFLMFSSF</sequence>
<gene>
    <name evidence="2" type="ORF">GIB67_012352</name>
</gene>
<keyword evidence="3" id="KW-1185">Reference proteome</keyword>
<protein>
    <recommendedName>
        <fullName evidence="1">Beta-galactosidase beta-sandwich domain-containing protein</fullName>
    </recommendedName>
</protein>
<evidence type="ECO:0000259" key="1">
    <source>
        <dbReference type="Pfam" id="PF17834"/>
    </source>
</evidence>
<dbReference type="Pfam" id="PF17834">
    <property type="entry name" value="GHD"/>
    <property type="match status" value="1"/>
</dbReference>